<dbReference type="GO" id="GO:0004553">
    <property type="term" value="F:hydrolase activity, hydrolyzing O-glycosyl compounds"/>
    <property type="evidence" value="ECO:0007669"/>
    <property type="project" value="InterPro"/>
</dbReference>
<evidence type="ECO:0000313" key="8">
    <source>
        <dbReference type="Proteomes" id="UP000026915"/>
    </source>
</evidence>
<dbReference type="InParanoid" id="A0A061FG80"/>
<dbReference type="CDD" id="cd00257">
    <property type="entry name" value="beta-trefoil_FSCN-like"/>
    <property type="match status" value="1"/>
</dbReference>
<dbReference type="GO" id="GO:0051017">
    <property type="term" value="P:actin filament bundle assembly"/>
    <property type="evidence" value="ECO:0000318"/>
    <property type="project" value="GO_Central"/>
</dbReference>
<dbReference type="InterPro" id="IPR057232">
    <property type="entry name" value="DUF7910"/>
</dbReference>
<keyword evidence="3 4" id="KW-0326">Glycosidase</keyword>
<accession>A0A061FG80</accession>
<dbReference type="InterPro" id="IPR008999">
    <property type="entry name" value="Actin-crosslinking"/>
</dbReference>
<dbReference type="AlphaFoldDB" id="A0A061FG80"/>
<dbReference type="Proteomes" id="UP000026915">
    <property type="component" value="Chromosome 8"/>
</dbReference>
<dbReference type="InterPro" id="IPR010431">
    <property type="entry name" value="Fascin"/>
</dbReference>
<dbReference type="GO" id="GO:0016477">
    <property type="term" value="P:cell migration"/>
    <property type="evidence" value="ECO:0000318"/>
    <property type="project" value="GO_Central"/>
</dbReference>
<organism evidence="7 8">
    <name type="scientific">Theobroma cacao</name>
    <name type="common">Cacao</name>
    <name type="synonym">Cocoa</name>
    <dbReference type="NCBI Taxonomy" id="3641"/>
    <lineage>
        <taxon>Eukaryota</taxon>
        <taxon>Viridiplantae</taxon>
        <taxon>Streptophyta</taxon>
        <taxon>Embryophyta</taxon>
        <taxon>Tracheophyta</taxon>
        <taxon>Spermatophyta</taxon>
        <taxon>Magnoliopsida</taxon>
        <taxon>eudicotyledons</taxon>
        <taxon>Gunneridae</taxon>
        <taxon>Pentapetalae</taxon>
        <taxon>rosids</taxon>
        <taxon>malvids</taxon>
        <taxon>Malvales</taxon>
        <taxon>Malvaceae</taxon>
        <taxon>Byttnerioideae</taxon>
        <taxon>Theobroma</taxon>
    </lineage>
</organism>
<dbReference type="GO" id="GO:0007163">
    <property type="term" value="P:establishment or maintenance of cell polarity"/>
    <property type="evidence" value="ECO:0000318"/>
    <property type="project" value="GO_Central"/>
</dbReference>
<dbReference type="PANTHER" id="PTHR10551">
    <property type="entry name" value="FASCIN"/>
    <property type="match status" value="1"/>
</dbReference>
<dbReference type="HOGENOM" id="CLU_004624_3_1_1"/>
<reference evidence="7 8" key="1">
    <citation type="journal article" date="2013" name="Genome Biol.">
        <title>The genome sequence of the most widely cultivated cacao type and its use to identify candidate genes regulating pod color.</title>
        <authorList>
            <person name="Motamayor J.C."/>
            <person name="Mockaitis K."/>
            <person name="Schmutz J."/>
            <person name="Haiminen N."/>
            <person name="Iii D.L."/>
            <person name="Cornejo O."/>
            <person name="Findley S.D."/>
            <person name="Zheng P."/>
            <person name="Utro F."/>
            <person name="Royaert S."/>
            <person name="Saski C."/>
            <person name="Jenkins J."/>
            <person name="Podicheti R."/>
            <person name="Zhao M."/>
            <person name="Scheffler B.E."/>
            <person name="Stack J.C."/>
            <person name="Feltus F.A."/>
            <person name="Mustiga G.M."/>
            <person name="Amores F."/>
            <person name="Phillips W."/>
            <person name="Marelli J.P."/>
            <person name="May G.D."/>
            <person name="Shapiro H."/>
            <person name="Ma J."/>
            <person name="Bustamante C.D."/>
            <person name="Schnell R.J."/>
            <person name="Main D."/>
            <person name="Gilbert D."/>
            <person name="Parida L."/>
            <person name="Kuhn D.N."/>
        </authorList>
    </citation>
    <scope>NUCLEOTIDE SEQUENCE [LARGE SCALE GENOMIC DNA]</scope>
    <source>
        <strain evidence="8">cv. Matina 1-6</strain>
    </source>
</reference>
<dbReference type="GO" id="GO:0005737">
    <property type="term" value="C:cytoplasm"/>
    <property type="evidence" value="ECO:0000318"/>
    <property type="project" value="GO_Central"/>
</dbReference>
<dbReference type="eggNOG" id="ENOG502QPYU">
    <property type="taxonomic scope" value="Eukaryota"/>
</dbReference>
<comment type="similarity">
    <text evidence="1 4">Belongs to the glycosyl hydrolase 5 (cellulase A) family.</text>
</comment>
<dbReference type="Gene3D" id="2.80.10.50">
    <property type="match status" value="1"/>
</dbReference>
<dbReference type="EMBL" id="CM001886">
    <property type="protein sequence ID" value="EOY16071.1"/>
    <property type="molecule type" value="Genomic_DNA"/>
</dbReference>
<evidence type="ECO:0000313" key="7">
    <source>
        <dbReference type="EMBL" id="EOY16071.1"/>
    </source>
</evidence>
<evidence type="ECO:0000256" key="1">
    <source>
        <dbReference type="ARBA" id="ARBA00005641"/>
    </source>
</evidence>
<evidence type="ECO:0000256" key="4">
    <source>
        <dbReference type="RuleBase" id="RU361153"/>
    </source>
</evidence>
<evidence type="ECO:0000256" key="3">
    <source>
        <dbReference type="ARBA" id="ARBA00023295"/>
    </source>
</evidence>
<dbReference type="FunFam" id="3.20.20.80:FF:000067">
    <property type="entry name" value="Glucan 1,3-beta-glucosidase A"/>
    <property type="match status" value="1"/>
</dbReference>
<evidence type="ECO:0000259" key="5">
    <source>
        <dbReference type="Pfam" id="PF00150"/>
    </source>
</evidence>
<keyword evidence="2 4" id="KW-0378">Hydrolase</keyword>
<feature type="domain" description="Glycoside hydrolase family 5" evidence="5">
    <location>
        <begin position="299"/>
        <end position="568"/>
    </location>
</feature>
<protein>
    <submittedName>
        <fullName evidence="7">Cellulase containing protein, expressed, putative</fullName>
    </submittedName>
</protein>
<dbReference type="SUPFAM" id="SSF50405">
    <property type="entry name" value="Actin-crosslinking proteins"/>
    <property type="match status" value="1"/>
</dbReference>
<dbReference type="InterPro" id="IPR001547">
    <property type="entry name" value="Glyco_hydro_5"/>
</dbReference>
<dbReference type="Gramene" id="EOY16071">
    <property type="protein sequence ID" value="EOY16071"/>
    <property type="gene ID" value="TCM_034953"/>
</dbReference>
<dbReference type="OMA" id="NGPERDC"/>
<dbReference type="GO" id="GO:0051015">
    <property type="term" value="F:actin filament binding"/>
    <property type="evidence" value="ECO:0000318"/>
    <property type="project" value="GO_Central"/>
</dbReference>
<dbReference type="PANTHER" id="PTHR10551:SF14">
    <property type="entry name" value="CELLULASE CONTAINING PROTEIN, EXPRESSED"/>
    <property type="match status" value="1"/>
</dbReference>
<dbReference type="GO" id="GO:0000272">
    <property type="term" value="P:polysaccharide catabolic process"/>
    <property type="evidence" value="ECO:0007669"/>
    <property type="project" value="InterPro"/>
</dbReference>
<dbReference type="STRING" id="3641.A0A061FG80"/>
<feature type="domain" description="DUF7910" evidence="6">
    <location>
        <begin position="137"/>
        <end position="276"/>
    </location>
</feature>
<evidence type="ECO:0000256" key="2">
    <source>
        <dbReference type="ARBA" id="ARBA00022801"/>
    </source>
</evidence>
<dbReference type="Pfam" id="PF25490">
    <property type="entry name" value="DUF7910"/>
    <property type="match status" value="1"/>
</dbReference>
<gene>
    <name evidence="7" type="ORF">TCM_034953</name>
</gene>
<proteinExistence type="inferred from homology"/>
<dbReference type="GO" id="GO:0015629">
    <property type="term" value="C:actin cytoskeleton"/>
    <property type="evidence" value="ECO:0000318"/>
    <property type="project" value="GO_Central"/>
</dbReference>
<name>A0A061FG80_THECC</name>
<dbReference type="Pfam" id="PF00150">
    <property type="entry name" value="Cellulase"/>
    <property type="match status" value="1"/>
</dbReference>
<dbReference type="SUPFAM" id="SSF51445">
    <property type="entry name" value="(Trans)glycosidases"/>
    <property type="match status" value="1"/>
</dbReference>
<dbReference type="InterPro" id="IPR017853">
    <property type="entry name" value="GH"/>
</dbReference>
<dbReference type="Gene3D" id="3.20.20.80">
    <property type="entry name" value="Glycosidases"/>
    <property type="match status" value="1"/>
</dbReference>
<keyword evidence="8" id="KW-1185">Reference proteome</keyword>
<evidence type="ECO:0000259" key="6">
    <source>
        <dbReference type="Pfam" id="PF25490"/>
    </source>
</evidence>
<sequence length="586" mass="65758">MTRAVIDCSWHVSVGGGHMGPLRRMPRQAKLGAGSGMAVALLLGNCFRLFLHSPPPITLVKPVHLCSSMRSLDNGPERDCDLSLSGTSLLVNNSEGRNFSRRTGRRTRDFRIKAVNLGGWLVTEGWIKPSLFDGIPNSDFLDGNSLQFKSVTNGKYLSAKSGGGTSIAADQTIVSVWELFRLWRVNESTFQFRVFNNRFVGLENAGNGTHVVSVSKTPARLETFEIVRKPDDSSLVRIKAANGFFIQVNKENIVTADYAGNTVWGNDDPSVFIVTVNGTAHGEYQVTNGYGPEKAAPIMREHWNTFIVEDDFKFIVENGLDAVRIPVGWWIASDPTPPLPYVGGSLNALDNAFSWAQKYWLKVIIDLHAAPGSQNGYEHSSSRDGSLEWGKTDDTLEKTIAVIEFLTARYVENPSLYAVEFINEPRAPMVPIERLIKYYKAGYKTVRKHSSTVYVVLSNRLGTSESTELVQLASGLKGSVIDIHYYSLFNDNFRNMTVQQNIDFINTNRSTELNHVTKSNGPLTFVGEWTAEWEFKGGTKMDYQRFAKAQKRVYKRATFGWSYWTLKNVNNHWCLEWMIKNGYIKL</sequence>